<dbReference type="Proteomes" id="UP000593594">
    <property type="component" value="Chromosome"/>
</dbReference>
<dbReference type="KEGG" id="kmn:HW532_13400"/>
<sequence length="446" mass="50258">MFGAVATVGSVAQSQDQGQDQNQDQAATSQQTAASQPADASQQAPKPLTEDELEVLVARIALYPDDLVSLITSASLYPLEIVQAARYLDAYEKDKSLKPKDSWDPSIISLLNYPEIVKMMNNDLDWTQQLADAITYQQKDVLVAIQQLRSEAVAKGVIKTDDKVKVVKQQDNIVIQPASTQTIYVPQYPPQMLYEPGYPPAPIGYYPTPYPYYYYPTATFFAGVVTGAIWASAIDWNHWGVWGGDWHGGNNVKIDCNNCFNNRKFNGNININDIDWRHVDRSKIKIDRSEFAKIGHSELRRGLETNRNNALHNQAARIRRERPETAPGRAHLSRDIRKSTLEGLKKRPEDLKRDRPGGDRRAAERHRIEKRPGAKQARKTTRIDHPVGRKKPAGRIDNRPRHPSGFGHVRSGKRERISSERGFRSMGGGRRGGGHRSFRHGGGRRR</sequence>
<feature type="region of interest" description="Disordered" evidence="1">
    <location>
        <begin position="305"/>
        <end position="446"/>
    </location>
</feature>
<gene>
    <name evidence="2" type="ORF">HW532_13400</name>
</gene>
<dbReference type="Pfam" id="PF11737">
    <property type="entry name" value="DUF3300"/>
    <property type="match status" value="1"/>
</dbReference>
<feature type="compositionally biased region" description="Low complexity" evidence="1">
    <location>
        <begin position="12"/>
        <end position="45"/>
    </location>
</feature>
<evidence type="ECO:0000313" key="2">
    <source>
        <dbReference type="EMBL" id="QPC45336.1"/>
    </source>
</evidence>
<dbReference type="PANTHER" id="PTHR40269">
    <property type="entry name" value="OUTER MEMBRANE PROTEIN-RELATED"/>
    <property type="match status" value="1"/>
</dbReference>
<name>A0A7S8C8U2_9HYPH</name>
<proteinExistence type="predicted"/>
<feature type="compositionally biased region" description="Basic and acidic residues" evidence="1">
    <location>
        <begin position="412"/>
        <end position="423"/>
    </location>
</feature>
<dbReference type="EMBL" id="CP058214">
    <property type="protein sequence ID" value="QPC45336.1"/>
    <property type="molecule type" value="Genomic_DNA"/>
</dbReference>
<dbReference type="PANTHER" id="PTHR40269:SF1">
    <property type="entry name" value="OUTER MEMBRANE PROTEIN"/>
    <property type="match status" value="1"/>
</dbReference>
<feature type="compositionally biased region" description="Basic residues" evidence="1">
    <location>
        <begin position="432"/>
        <end position="446"/>
    </location>
</feature>
<keyword evidence="3" id="KW-1185">Reference proteome</keyword>
<evidence type="ECO:0000313" key="3">
    <source>
        <dbReference type="Proteomes" id="UP000593594"/>
    </source>
</evidence>
<reference evidence="2 3" key="1">
    <citation type="submission" date="2020-06" db="EMBL/GenBank/DDBJ databases">
        <title>Genome sequence of 2 isolates from Red Sea Mangroves.</title>
        <authorList>
            <person name="Sefrji F."/>
            <person name="Michoud G."/>
            <person name="Merlino G."/>
            <person name="Daffonchio D."/>
        </authorList>
    </citation>
    <scope>NUCLEOTIDE SEQUENCE [LARGE SCALE GENOMIC DNA]</scope>
    <source>
        <strain evidence="2 3">R1DC25</strain>
    </source>
</reference>
<dbReference type="AlphaFoldDB" id="A0A7S8C8U2"/>
<accession>A0A7S8C8U2</accession>
<feature type="compositionally biased region" description="Basic and acidic residues" evidence="1">
    <location>
        <begin position="332"/>
        <end position="372"/>
    </location>
</feature>
<organism evidence="2 3">
    <name type="scientific">Kaustia mangrovi</name>
    <dbReference type="NCBI Taxonomy" id="2593653"/>
    <lineage>
        <taxon>Bacteria</taxon>
        <taxon>Pseudomonadati</taxon>
        <taxon>Pseudomonadota</taxon>
        <taxon>Alphaproteobacteria</taxon>
        <taxon>Hyphomicrobiales</taxon>
        <taxon>Parvibaculaceae</taxon>
        <taxon>Kaustia</taxon>
    </lineage>
</organism>
<protein>
    <submittedName>
        <fullName evidence="2">DUF3300 domain-containing protein</fullName>
    </submittedName>
</protein>
<dbReference type="InterPro" id="IPR021728">
    <property type="entry name" value="DUF3300"/>
</dbReference>
<feature type="region of interest" description="Disordered" evidence="1">
    <location>
        <begin position="1"/>
        <end position="47"/>
    </location>
</feature>
<evidence type="ECO:0000256" key="1">
    <source>
        <dbReference type="SAM" id="MobiDB-lite"/>
    </source>
</evidence>